<dbReference type="OrthoDB" id="9792386at2"/>
<dbReference type="InterPro" id="IPR023416">
    <property type="entry name" value="Transthyretin/HIU_hydrolase_d"/>
</dbReference>
<dbReference type="AlphaFoldDB" id="F7ZL37"/>
<evidence type="ECO:0000313" key="3">
    <source>
        <dbReference type="Proteomes" id="UP000001353"/>
    </source>
</evidence>
<gene>
    <name evidence="2" type="ordered locus">RLO149_c032990</name>
</gene>
<dbReference type="HOGENOM" id="CLU_115536_1_1_5"/>
<dbReference type="SUPFAM" id="SSF49472">
    <property type="entry name" value="Transthyretin (synonym: prealbumin)"/>
    <property type="match status" value="1"/>
</dbReference>
<dbReference type="GO" id="GO:0006144">
    <property type="term" value="P:purine nucleobase metabolic process"/>
    <property type="evidence" value="ECO:0007669"/>
    <property type="project" value="TreeGrafter"/>
</dbReference>
<evidence type="ECO:0000313" key="2">
    <source>
        <dbReference type="EMBL" id="AEI95243.1"/>
    </source>
</evidence>
<protein>
    <submittedName>
        <fullName evidence="2">HIUase/transthyretin family protein</fullName>
    </submittedName>
</protein>
<dbReference type="STRING" id="391595.RLO149_c032990"/>
<feature type="domain" description="Transthyretin/hydroxyisourate hydrolase" evidence="1">
    <location>
        <begin position="13"/>
        <end position="124"/>
    </location>
</feature>
<dbReference type="InterPro" id="IPR036817">
    <property type="entry name" value="Transthyretin/HIU_hydrolase_sf"/>
</dbReference>
<dbReference type="TCDB" id="9.B.35.2.2">
    <property type="family name" value="the putative thyronine-transporting transthyretin (transthyretin) family"/>
</dbReference>
<dbReference type="PANTHER" id="PTHR10395:SF7">
    <property type="entry name" value="5-HYDROXYISOURATE HYDROLASE"/>
    <property type="match status" value="1"/>
</dbReference>
<name>F7ZL37_ROSLO</name>
<dbReference type="KEGG" id="rli:RLO149_c032990"/>
<dbReference type="PANTHER" id="PTHR10395">
    <property type="entry name" value="URICASE AND TRANSTHYRETIN-RELATED"/>
    <property type="match status" value="1"/>
</dbReference>
<proteinExistence type="predicted"/>
<reference evidence="2 3" key="1">
    <citation type="journal article" date="2011" name="BMC Genomics">
        <title>Comparative genome analysis and genome-guided physiological analysis of Roseobacter litoralis.</title>
        <authorList>
            <person name="Kalhoefer D."/>
            <person name="Thole S."/>
            <person name="Voget S."/>
            <person name="Lehmann R."/>
            <person name="Liesegang H."/>
            <person name="Wollher A."/>
            <person name="Daniel R."/>
            <person name="Simon M."/>
            <person name="Brinkhoff T."/>
        </authorList>
    </citation>
    <scope>NUCLEOTIDE SEQUENCE [LARGE SCALE GENOMIC DNA]</scope>
    <source>
        <strain evidence="3">ATCC 49566 / DSM 6996 / JCM 21268 / NBRC 15278 / OCh 149</strain>
    </source>
</reference>
<dbReference type="eggNOG" id="COG2351">
    <property type="taxonomic scope" value="Bacteria"/>
</dbReference>
<dbReference type="Pfam" id="PF00576">
    <property type="entry name" value="Transthyretin"/>
    <property type="match status" value="1"/>
</dbReference>
<dbReference type="Proteomes" id="UP000001353">
    <property type="component" value="Chromosome"/>
</dbReference>
<dbReference type="EMBL" id="CP002623">
    <property type="protein sequence ID" value="AEI95243.1"/>
    <property type="molecule type" value="Genomic_DNA"/>
</dbReference>
<dbReference type="RefSeq" id="WP_013963149.1">
    <property type="nucleotide sequence ID" value="NC_015730.1"/>
</dbReference>
<dbReference type="Gene3D" id="2.60.40.180">
    <property type="entry name" value="Transthyretin/hydroxyisourate hydrolase domain"/>
    <property type="match status" value="1"/>
</dbReference>
<sequence length="126" mass="13520">MTKTTLKAAAGGISIHAVDVSRGIPAYGLSVRLMRLDPDPVEIAGGACAANGHFIHPVTEGAGVIRGMYEVTLGVGNYYRQSGTEVPDPAFVEDAVFRFGVERVSEHFHLPFKFTPWGFSLFRGGP</sequence>
<accession>F7ZL37</accession>
<organism evidence="2 3">
    <name type="scientific">Roseobacter litoralis (strain ATCC 49566 / DSM 6996 / JCM 21268 / NBRC 15278 / OCh 149)</name>
    <dbReference type="NCBI Taxonomy" id="391595"/>
    <lineage>
        <taxon>Bacteria</taxon>
        <taxon>Pseudomonadati</taxon>
        <taxon>Pseudomonadota</taxon>
        <taxon>Alphaproteobacteria</taxon>
        <taxon>Rhodobacterales</taxon>
        <taxon>Roseobacteraceae</taxon>
        <taxon>Roseobacter</taxon>
    </lineage>
</organism>
<keyword evidence="3" id="KW-1185">Reference proteome</keyword>
<evidence type="ECO:0000259" key="1">
    <source>
        <dbReference type="Pfam" id="PF00576"/>
    </source>
</evidence>